<keyword evidence="1" id="KW-0732">Signal</keyword>
<name>A0A0G0QK55_9BACT</name>
<gene>
    <name evidence="2" type="ORF">UT75_C0008G0055</name>
</gene>
<comment type="caution">
    <text evidence="2">The sequence shown here is derived from an EMBL/GenBank/DDBJ whole genome shotgun (WGS) entry which is preliminary data.</text>
</comment>
<dbReference type="AlphaFoldDB" id="A0A0G0QK55"/>
<feature type="chain" id="PRO_5002534052" description="Outer membrane protein beta-barrel domain-containing protein" evidence="1">
    <location>
        <begin position="22"/>
        <end position="223"/>
    </location>
</feature>
<evidence type="ECO:0000313" key="2">
    <source>
        <dbReference type="EMBL" id="KKR40533.1"/>
    </source>
</evidence>
<feature type="signal peptide" evidence="1">
    <location>
        <begin position="1"/>
        <end position="21"/>
    </location>
</feature>
<accession>A0A0G0QK55</accession>
<reference evidence="2 3" key="1">
    <citation type="journal article" date="2015" name="Nature">
        <title>rRNA introns, odd ribosomes, and small enigmatic genomes across a large radiation of phyla.</title>
        <authorList>
            <person name="Brown C.T."/>
            <person name="Hug L.A."/>
            <person name="Thomas B.C."/>
            <person name="Sharon I."/>
            <person name="Castelle C.J."/>
            <person name="Singh A."/>
            <person name="Wilkins M.J."/>
            <person name="Williams K.H."/>
            <person name="Banfield J.F."/>
        </authorList>
    </citation>
    <scope>NUCLEOTIDE SEQUENCE [LARGE SCALE GENOMIC DNA]</scope>
</reference>
<dbReference type="EMBL" id="LBXZ01000008">
    <property type="protein sequence ID" value="KKR40533.1"/>
    <property type="molecule type" value="Genomic_DNA"/>
</dbReference>
<evidence type="ECO:0000313" key="3">
    <source>
        <dbReference type="Proteomes" id="UP000034072"/>
    </source>
</evidence>
<sequence length="223" mass="24308">MRKLSVLVAMIVLLVPALASAQSYKPTFGSVTSGQDALASGLTGTIQFENEKERKLEVVFQQEQAWVLWGPKVKVGPAEVFVAGSVGYMQGAPWAGPLVSVDLPIGKVGGQKVSVSTFHWPCFFFGQWEPTGWRYDGKPPNPEAIKYGYLGSVSMSIGPLSFSYGALDFLDDPWNAIPGVAYKQNVTKTISVSGSVSRNINTKSWMFLVGASWQRPDPEKEKK</sequence>
<evidence type="ECO:0000256" key="1">
    <source>
        <dbReference type="SAM" id="SignalP"/>
    </source>
</evidence>
<proteinExistence type="predicted"/>
<evidence type="ECO:0008006" key="4">
    <source>
        <dbReference type="Google" id="ProtNLM"/>
    </source>
</evidence>
<protein>
    <recommendedName>
        <fullName evidence="4">Outer membrane protein beta-barrel domain-containing protein</fullName>
    </recommendedName>
</protein>
<organism evidence="2 3">
    <name type="scientific">Candidatus Yanofskybacteria bacterium GW2011_GWE2_40_11</name>
    <dbReference type="NCBI Taxonomy" id="1619033"/>
    <lineage>
        <taxon>Bacteria</taxon>
        <taxon>Candidatus Yanofskyibacteriota</taxon>
    </lineage>
</organism>
<dbReference type="Proteomes" id="UP000034072">
    <property type="component" value="Unassembled WGS sequence"/>
</dbReference>